<evidence type="ECO:0000313" key="2">
    <source>
        <dbReference type="EMBL" id="NOH36234.1"/>
    </source>
</evidence>
<dbReference type="Proteomes" id="UP000525336">
    <property type="component" value="Unassembled WGS sequence"/>
</dbReference>
<name>A0A7Y4DTM0_9VIBR</name>
<accession>A0A7Y4DTM0</accession>
<organism evidence="2 3">
    <name type="scientific">Vibrio chagasii</name>
    <dbReference type="NCBI Taxonomy" id="170679"/>
    <lineage>
        <taxon>Bacteria</taxon>
        <taxon>Pseudomonadati</taxon>
        <taxon>Pseudomonadota</taxon>
        <taxon>Gammaproteobacteria</taxon>
        <taxon>Vibrionales</taxon>
        <taxon>Vibrionaceae</taxon>
        <taxon>Vibrio</taxon>
    </lineage>
</organism>
<evidence type="ECO:0000256" key="1">
    <source>
        <dbReference type="SAM" id="MobiDB-lite"/>
    </source>
</evidence>
<evidence type="ECO:0000313" key="3">
    <source>
        <dbReference type="Proteomes" id="UP000525336"/>
    </source>
</evidence>
<comment type="caution">
    <text evidence="2">The sequence shown here is derived from an EMBL/GenBank/DDBJ whole genome shotgun (WGS) entry which is preliminary data.</text>
</comment>
<reference evidence="2 3" key="1">
    <citation type="submission" date="2019-09" db="EMBL/GenBank/DDBJ databases">
        <title>Draft genome sequencing and comparative genomics of hatchery-associated Vibrios.</title>
        <authorList>
            <person name="Kehlet-Delgado H."/>
            <person name="Mueller R.S."/>
        </authorList>
    </citation>
    <scope>NUCLEOTIDE SEQUENCE [LARGE SCALE GENOMIC DNA]</scope>
    <source>
        <strain evidence="2 3">00-90-10</strain>
    </source>
</reference>
<proteinExistence type="predicted"/>
<dbReference type="EMBL" id="VTXW01000040">
    <property type="protein sequence ID" value="NOH36234.1"/>
    <property type="molecule type" value="Genomic_DNA"/>
</dbReference>
<sequence>MYGYMFIALVGISLVGCKDDNSKAVEDAISGDTLLNVFKEEVSNPPSKSSPSEPMPSPIEPNALGNLVEIKMLLPEGQLSVPANSKMKLRITGIYENGTEDITEQAKLTILDDVSNITFTEGNQIQAGVWDSSGNYNDTRIEAEFEDVKAELTVNVMEGVCEETLTLAQVEALNGACVMSYTYEGKEYVFTPREKFMDGLGYTASDIKENEGRTYGRIHNDDYPYALFRRDGKRVTWENYTQDNNLYGQAERFCRDLAQMSFNNKDGWKMANSEELENLLNHYNNDGLMSSGAIPLHYFSIWSDQRFTSQYASFTLNANDPSNRVGRYLSGKHAVICRSE</sequence>
<evidence type="ECO:0008006" key="4">
    <source>
        <dbReference type="Google" id="ProtNLM"/>
    </source>
</evidence>
<protein>
    <recommendedName>
        <fullName evidence="4">DUF1566 domain-containing protein</fullName>
    </recommendedName>
</protein>
<feature type="region of interest" description="Disordered" evidence="1">
    <location>
        <begin position="41"/>
        <end position="61"/>
    </location>
</feature>
<feature type="compositionally biased region" description="Low complexity" evidence="1">
    <location>
        <begin position="43"/>
        <end position="52"/>
    </location>
</feature>
<dbReference type="RefSeq" id="WP_171369399.1">
    <property type="nucleotide sequence ID" value="NZ_VTXW01000040.1"/>
</dbReference>
<gene>
    <name evidence="2" type="ORF">F0245_23275</name>
</gene>
<dbReference type="AlphaFoldDB" id="A0A7Y4DTM0"/>